<gene>
    <name evidence="2" type="ORF">DFQ12_0912</name>
</gene>
<dbReference type="SUPFAM" id="SSF81901">
    <property type="entry name" value="HCP-like"/>
    <property type="match status" value="1"/>
</dbReference>
<dbReference type="OrthoDB" id="1425875at2"/>
<keyword evidence="1" id="KW-0812">Transmembrane</keyword>
<reference evidence="2 3" key="1">
    <citation type="submission" date="2018-09" db="EMBL/GenBank/DDBJ databases">
        <title>Genomic Encyclopedia of Type Strains, Phase III (KMG-III): the genomes of soil and plant-associated and newly described type strains.</title>
        <authorList>
            <person name="Whitman W."/>
        </authorList>
    </citation>
    <scope>NUCLEOTIDE SEQUENCE [LARGE SCALE GENOMIC DNA]</scope>
    <source>
        <strain evidence="2 3">CECT 7938</strain>
    </source>
</reference>
<evidence type="ECO:0000313" key="3">
    <source>
        <dbReference type="Proteomes" id="UP000286246"/>
    </source>
</evidence>
<dbReference type="RefSeq" id="WP_120257777.1">
    <property type="nucleotide sequence ID" value="NZ_RAPY01000001.1"/>
</dbReference>
<dbReference type="Gene3D" id="1.25.40.10">
    <property type="entry name" value="Tetratricopeptide repeat domain"/>
    <property type="match status" value="2"/>
</dbReference>
<dbReference type="InterPro" id="IPR019734">
    <property type="entry name" value="TPR_rpt"/>
</dbReference>
<dbReference type="Proteomes" id="UP000286246">
    <property type="component" value="Unassembled WGS sequence"/>
</dbReference>
<protein>
    <submittedName>
        <fullName evidence="2">Tetratricopeptide repeat protein</fullName>
    </submittedName>
</protein>
<feature type="transmembrane region" description="Helical" evidence="1">
    <location>
        <begin position="6"/>
        <end position="24"/>
    </location>
</feature>
<evidence type="ECO:0000313" key="2">
    <source>
        <dbReference type="EMBL" id="RKE56060.1"/>
    </source>
</evidence>
<organism evidence="2 3">
    <name type="scientific">Sphingobacterium detergens</name>
    <dbReference type="NCBI Taxonomy" id="1145106"/>
    <lineage>
        <taxon>Bacteria</taxon>
        <taxon>Pseudomonadati</taxon>
        <taxon>Bacteroidota</taxon>
        <taxon>Sphingobacteriia</taxon>
        <taxon>Sphingobacteriales</taxon>
        <taxon>Sphingobacteriaceae</taxon>
        <taxon>Sphingobacterium</taxon>
    </lineage>
</organism>
<name>A0A420BH83_SPHD1</name>
<dbReference type="Pfam" id="PF12895">
    <property type="entry name" value="ANAPC3"/>
    <property type="match status" value="1"/>
</dbReference>
<comment type="caution">
    <text evidence="2">The sequence shown here is derived from an EMBL/GenBank/DDBJ whole genome shotgun (WGS) entry which is preliminary data.</text>
</comment>
<accession>A0A420BH83</accession>
<proteinExistence type="predicted"/>
<evidence type="ECO:0000256" key="1">
    <source>
        <dbReference type="SAM" id="Phobius"/>
    </source>
</evidence>
<dbReference type="PROSITE" id="PS51257">
    <property type="entry name" value="PROKAR_LIPOPROTEIN"/>
    <property type="match status" value="1"/>
</dbReference>
<sequence length="212" mass="23948">MNKHTIFGIWNLISIAILIAFASCNSSNEDKADRLNNDGKTEEAIKHYQLAIEEGSVEAISKLALLYSNTHQPEKAKKYYILASEKGDKKATETLANFSLRDGSYNDVITYLKPMVEAGDTTQVYALGSAYIKLKQYDEAVQVLLKNKDNVYVKAILGEAYYELGDLKNAEKYWKSAVYKHKSGGINSYNKLLELYRQQGRDADYKELEGAY</sequence>
<keyword evidence="1" id="KW-0472">Membrane</keyword>
<keyword evidence="1" id="KW-1133">Transmembrane helix</keyword>
<dbReference type="InterPro" id="IPR011990">
    <property type="entry name" value="TPR-like_helical_dom_sf"/>
</dbReference>
<dbReference type="AlphaFoldDB" id="A0A420BH83"/>
<dbReference type="Pfam" id="PF13181">
    <property type="entry name" value="TPR_8"/>
    <property type="match status" value="1"/>
</dbReference>
<keyword evidence="3" id="KW-1185">Reference proteome</keyword>
<dbReference type="EMBL" id="RAPY01000001">
    <property type="protein sequence ID" value="RKE56060.1"/>
    <property type="molecule type" value="Genomic_DNA"/>
</dbReference>